<dbReference type="InterPro" id="IPR036875">
    <property type="entry name" value="Znf_CCHC_sf"/>
</dbReference>
<keyword evidence="4" id="KW-1198">Viral budding</keyword>
<dbReference type="Gene3D" id="1.10.375.10">
    <property type="entry name" value="Human Immunodeficiency Virus Type 1 Capsid Protein"/>
    <property type="match status" value="1"/>
</dbReference>
<dbReference type="SUPFAM" id="SSF57756">
    <property type="entry name" value="Retrovirus zinc finger-like domains"/>
    <property type="match status" value="2"/>
</dbReference>
<dbReference type="Gene3D" id="1.10.1200.30">
    <property type="match status" value="1"/>
</dbReference>
<sequence>MMASVPTADQILQKTKQLTVSRASVTRPPPYAPSLDVPPNNSHDKARREFMEECRKRALQDGDMEMFQAMPAIYKPQQPPHYETLTYEVTKELRKSVKENGLQSSFTISLLEAISESYTMVPADWKMVLKLMLTAGQYSIWLTEYRELVAAQALDNLTAGSAIRADHLMGEGQYASTAAQVQMDRLAFQQASTLALRALKRVPDGQRTERSFASIRQGAQEPYTEFTDRLQTAVSRQIELPEAAELLLMQLAVENANTQCRRALDPIRGEATTLNELIRACQHVETEDHKFEMLATALAQNLTVARAAVKCFSCGQDGHMKKDCPKQRGGRDKTPNELCPRCQKGYHWSNQCHSKYDKNGNLLPAPRSGNTKRGARSGAPRNPNRAQGQMLQLAPQQWNGQAMQASPPAVPPPGVPGWTWQLPPQQT</sequence>
<keyword evidence="6 8" id="KW-0863">Zinc-finger</keyword>
<dbReference type="Gene3D" id="4.10.60.10">
    <property type="entry name" value="Zinc finger, CCHC-type"/>
    <property type="match status" value="1"/>
</dbReference>
<dbReference type="InterPro" id="IPR001878">
    <property type="entry name" value="Znf_CCHC"/>
</dbReference>
<keyword evidence="4" id="KW-1188">Viral release from host cell</keyword>
<dbReference type="GO" id="GO:0039702">
    <property type="term" value="P:viral budding via host ESCRT complex"/>
    <property type="evidence" value="ECO:0007669"/>
    <property type="project" value="UniProtKB-KW"/>
</dbReference>
<dbReference type="Ensembl" id="ENSCPGT00000017553.1">
    <property type="protein sequence ID" value="ENSCPGP00000016038.1"/>
    <property type="gene ID" value="ENSCPGG00000011293.1"/>
</dbReference>
<evidence type="ECO:0000256" key="8">
    <source>
        <dbReference type="PROSITE-ProRule" id="PRU00047"/>
    </source>
</evidence>
<dbReference type="PANTHER" id="PTHR40389">
    <property type="entry name" value="ENDOGENOUS RETROVIRUS GROUP K MEMBER 24 GAG POLYPROTEIN-RELATED"/>
    <property type="match status" value="1"/>
</dbReference>
<feature type="region of interest" description="Disordered" evidence="9">
    <location>
        <begin position="358"/>
        <end position="427"/>
    </location>
</feature>
<evidence type="ECO:0000256" key="5">
    <source>
        <dbReference type="ARBA" id="ARBA00022723"/>
    </source>
</evidence>
<dbReference type="Proteomes" id="UP000694419">
    <property type="component" value="Unplaced"/>
</dbReference>
<feature type="compositionally biased region" description="Polar residues" evidence="9">
    <location>
        <begin position="384"/>
        <end position="404"/>
    </location>
</feature>
<evidence type="ECO:0000256" key="3">
    <source>
        <dbReference type="ARBA" id="ARBA00022581"/>
    </source>
</evidence>
<dbReference type="SMART" id="SM00343">
    <property type="entry name" value="ZnF_C2HC"/>
    <property type="match status" value="2"/>
</dbReference>
<dbReference type="Pfam" id="PF00607">
    <property type="entry name" value="Gag_p24"/>
    <property type="match status" value="1"/>
</dbReference>
<reference evidence="11" key="2">
    <citation type="submission" date="2025-09" db="UniProtKB">
        <authorList>
            <consortium name="Ensembl"/>
        </authorList>
    </citation>
    <scope>IDENTIFICATION</scope>
</reference>
<proteinExistence type="predicted"/>
<evidence type="ECO:0000256" key="9">
    <source>
        <dbReference type="SAM" id="MobiDB-lite"/>
    </source>
</evidence>
<dbReference type="PROSITE" id="PS50158">
    <property type="entry name" value="ZF_CCHC"/>
    <property type="match status" value="1"/>
</dbReference>
<evidence type="ECO:0000256" key="6">
    <source>
        <dbReference type="ARBA" id="ARBA00022771"/>
    </source>
</evidence>
<organism evidence="11 12">
    <name type="scientific">Calidris pygmaea</name>
    <name type="common">Spoon-billed sandpiper</name>
    <dbReference type="NCBI Taxonomy" id="425635"/>
    <lineage>
        <taxon>Eukaryota</taxon>
        <taxon>Metazoa</taxon>
        <taxon>Chordata</taxon>
        <taxon>Craniata</taxon>
        <taxon>Vertebrata</taxon>
        <taxon>Euteleostomi</taxon>
        <taxon>Archelosauria</taxon>
        <taxon>Archosauria</taxon>
        <taxon>Dinosauria</taxon>
        <taxon>Saurischia</taxon>
        <taxon>Theropoda</taxon>
        <taxon>Coelurosauria</taxon>
        <taxon>Aves</taxon>
        <taxon>Neognathae</taxon>
        <taxon>Neoaves</taxon>
        <taxon>Charadriiformes</taxon>
        <taxon>Scolopacidae</taxon>
        <taxon>Calidris</taxon>
    </lineage>
</organism>
<dbReference type="Pfam" id="PF00098">
    <property type="entry name" value="zf-CCHC"/>
    <property type="match status" value="1"/>
</dbReference>
<keyword evidence="2" id="KW-1187">Viral budding via the host ESCRT complexes</keyword>
<dbReference type="SUPFAM" id="SSF47353">
    <property type="entry name" value="Retrovirus capsid dimerization domain-like"/>
    <property type="match status" value="1"/>
</dbReference>
<keyword evidence="3" id="KW-0945">Host-virus interaction</keyword>
<dbReference type="GO" id="GO:0008270">
    <property type="term" value="F:zinc ion binding"/>
    <property type="evidence" value="ECO:0007669"/>
    <property type="project" value="UniProtKB-KW"/>
</dbReference>
<dbReference type="InterPro" id="IPR008916">
    <property type="entry name" value="Retrov_capsid_C"/>
</dbReference>
<evidence type="ECO:0000256" key="4">
    <source>
        <dbReference type="ARBA" id="ARBA00022637"/>
    </source>
</evidence>
<dbReference type="Pfam" id="PF19317">
    <property type="entry name" value="Gag_p24_C"/>
    <property type="match status" value="1"/>
</dbReference>
<evidence type="ECO:0000256" key="1">
    <source>
        <dbReference type="ARBA" id="ARBA00019628"/>
    </source>
</evidence>
<dbReference type="GO" id="GO:0003676">
    <property type="term" value="F:nucleic acid binding"/>
    <property type="evidence" value="ECO:0007669"/>
    <property type="project" value="InterPro"/>
</dbReference>
<evidence type="ECO:0000256" key="2">
    <source>
        <dbReference type="ARBA" id="ARBA00022462"/>
    </source>
</evidence>
<dbReference type="SUPFAM" id="SSF47943">
    <property type="entry name" value="Retrovirus capsid protein, N-terminal core domain"/>
    <property type="match status" value="1"/>
</dbReference>
<reference evidence="11" key="1">
    <citation type="submission" date="2025-08" db="UniProtKB">
        <authorList>
            <consortium name="Ensembl"/>
        </authorList>
    </citation>
    <scope>IDENTIFICATION</scope>
</reference>
<dbReference type="AlphaFoldDB" id="A0A8C3K2R9"/>
<accession>A0A8C3K2R9</accession>
<keyword evidence="7" id="KW-0862">Zinc</keyword>
<dbReference type="Pfam" id="PF14787">
    <property type="entry name" value="zf-CCHC_5"/>
    <property type="match status" value="1"/>
</dbReference>
<keyword evidence="12" id="KW-1185">Reference proteome</keyword>
<evidence type="ECO:0000256" key="7">
    <source>
        <dbReference type="ARBA" id="ARBA00022833"/>
    </source>
</evidence>
<feature type="region of interest" description="Disordered" evidence="9">
    <location>
        <begin position="16"/>
        <end position="45"/>
    </location>
</feature>
<keyword evidence="5" id="KW-0479">Metal-binding</keyword>
<evidence type="ECO:0000259" key="10">
    <source>
        <dbReference type="PROSITE" id="PS50158"/>
    </source>
</evidence>
<protein>
    <recommendedName>
        <fullName evidence="1">Gag polyprotein</fullName>
    </recommendedName>
</protein>
<evidence type="ECO:0000313" key="12">
    <source>
        <dbReference type="Proteomes" id="UP000694419"/>
    </source>
</evidence>
<name>A0A8C3K2R9_9CHAR</name>
<dbReference type="PANTHER" id="PTHR40389:SF4">
    <property type="match status" value="1"/>
</dbReference>
<dbReference type="InterPro" id="IPR045345">
    <property type="entry name" value="Gag_p24_C"/>
</dbReference>
<evidence type="ECO:0000313" key="11">
    <source>
        <dbReference type="Ensembl" id="ENSCPGP00000016038.1"/>
    </source>
</evidence>
<dbReference type="InterPro" id="IPR008919">
    <property type="entry name" value="Retrov_capsid_N"/>
</dbReference>
<feature type="domain" description="CCHC-type" evidence="10">
    <location>
        <begin position="310"/>
        <end position="326"/>
    </location>
</feature>
<dbReference type="InterPro" id="IPR050195">
    <property type="entry name" value="Primate_lentivir_Gag_pol-like"/>
</dbReference>